<dbReference type="EMBL" id="MFIZ01000015">
    <property type="protein sequence ID" value="OGG11804.1"/>
    <property type="molecule type" value="Genomic_DNA"/>
</dbReference>
<gene>
    <name evidence="1" type="ORF">A2Z00_01930</name>
</gene>
<evidence type="ECO:0000313" key="2">
    <source>
        <dbReference type="Proteomes" id="UP000177268"/>
    </source>
</evidence>
<dbReference type="SUPFAM" id="SSF52266">
    <property type="entry name" value="SGNH hydrolase"/>
    <property type="match status" value="1"/>
</dbReference>
<dbReference type="STRING" id="1798370.A2Z00_01930"/>
<dbReference type="PANTHER" id="PTHR30383">
    <property type="entry name" value="THIOESTERASE 1/PROTEASE 1/LYSOPHOSPHOLIPASE L1"/>
    <property type="match status" value="1"/>
</dbReference>
<dbReference type="AlphaFoldDB" id="A0A1F5ZHK2"/>
<dbReference type="InterPro" id="IPR051532">
    <property type="entry name" value="Ester_Hydrolysis_Enzymes"/>
</dbReference>
<protein>
    <submittedName>
        <fullName evidence="1">Uncharacterized protein</fullName>
    </submittedName>
</protein>
<proteinExistence type="predicted"/>
<reference evidence="1 2" key="1">
    <citation type="journal article" date="2016" name="Nat. Commun.">
        <title>Thousands of microbial genomes shed light on interconnected biogeochemical processes in an aquifer system.</title>
        <authorList>
            <person name="Anantharaman K."/>
            <person name="Brown C.T."/>
            <person name="Hug L.A."/>
            <person name="Sharon I."/>
            <person name="Castelle C.J."/>
            <person name="Probst A.J."/>
            <person name="Thomas B.C."/>
            <person name="Singh A."/>
            <person name="Wilkins M.J."/>
            <person name="Karaoz U."/>
            <person name="Brodie E.L."/>
            <person name="Williams K.H."/>
            <person name="Hubbard S.S."/>
            <person name="Banfield J.F."/>
        </authorList>
    </citation>
    <scope>NUCLEOTIDE SEQUENCE [LARGE SCALE GENOMIC DNA]</scope>
</reference>
<organism evidence="1 2">
    <name type="scientific">Candidatus Gottesmanbacteria bacterium RBG_13_45_10</name>
    <dbReference type="NCBI Taxonomy" id="1798370"/>
    <lineage>
        <taxon>Bacteria</taxon>
        <taxon>Candidatus Gottesmaniibacteriota</taxon>
    </lineage>
</organism>
<comment type="caution">
    <text evidence="1">The sequence shown here is derived from an EMBL/GenBank/DDBJ whole genome shotgun (WGS) entry which is preliminary data.</text>
</comment>
<dbReference type="GO" id="GO:0004622">
    <property type="term" value="F:phosphatidylcholine lysophospholipase activity"/>
    <property type="evidence" value="ECO:0007669"/>
    <property type="project" value="TreeGrafter"/>
</dbReference>
<accession>A0A1F5ZHK2</accession>
<dbReference type="PANTHER" id="PTHR30383:SF5">
    <property type="entry name" value="SGNH HYDROLASE-TYPE ESTERASE DOMAIN-CONTAINING PROTEIN"/>
    <property type="match status" value="1"/>
</dbReference>
<evidence type="ECO:0000313" key="1">
    <source>
        <dbReference type="EMBL" id="OGG11804.1"/>
    </source>
</evidence>
<name>A0A1F5ZHK2_9BACT</name>
<dbReference type="Proteomes" id="UP000177268">
    <property type="component" value="Unassembled WGS sequence"/>
</dbReference>
<dbReference type="Gene3D" id="3.40.50.1110">
    <property type="entry name" value="SGNH hydrolase"/>
    <property type="match status" value="1"/>
</dbReference>
<dbReference type="CDD" id="cd00229">
    <property type="entry name" value="SGNH_hydrolase"/>
    <property type="match status" value="1"/>
</dbReference>
<sequence length="293" mass="31463">MNLLSLFAMGVFAAESVLSPLADNAPIPNNTPETQPSTTFGQLVVATPTPLPQELITTPSVTPTPSSPQLQSKKKSYSIALLGDSMIDTLGPGVPLLKQKLQSLYPTTSFTLLNYGAGGTNIDYGIERLTHGYTYLGNQIPPLVLQHPDMVVVESFGYNPYPVEQGALDKHWLQLASIVTTLRQQLPDVAIVIAATIAPNDTVFGDGAPGISFTKAEKLQRTAVIKKYLENAVRFAQSQHLPLADAYHASLDGGGNGILSYINQGDHIHYSDTGRALFSQKVADAIVTNHLLE</sequence>
<dbReference type="InterPro" id="IPR036514">
    <property type="entry name" value="SGNH_hydro_sf"/>
</dbReference>